<evidence type="ECO:0000313" key="18">
    <source>
        <dbReference type="EMBL" id="HIR40694.1"/>
    </source>
</evidence>
<dbReference type="InterPro" id="IPR014030">
    <property type="entry name" value="Ketoacyl_synth_N"/>
</dbReference>
<keyword evidence="9 14" id="KW-0275">Fatty acid biosynthesis</keyword>
<dbReference type="FunFam" id="3.40.47.10:FF:000018">
    <property type="entry name" value="3-oxoacyl-[acyl-carrier-protein] synthase 2"/>
    <property type="match status" value="1"/>
</dbReference>
<keyword evidence="5 14" id="KW-0444">Lipid biosynthesis</keyword>
<evidence type="ECO:0000256" key="2">
    <source>
        <dbReference type="ARBA" id="ARBA00008467"/>
    </source>
</evidence>
<evidence type="ECO:0000256" key="7">
    <source>
        <dbReference type="ARBA" id="ARBA00022832"/>
    </source>
</evidence>
<dbReference type="InterPro" id="IPR000794">
    <property type="entry name" value="Beta-ketoacyl_synthase"/>
</dbReference>
<evidence type="ECO:0000256" key="1">
    <source>
        <dbReference type="ARBA" id="ARBA00005194"/>
    </source>
</evidence>
<evidence type="ECO:0000256" key="13">
    <source>
        <dbReference type="ARBA" id="ARBA00047659"/>
    </source>
</evidence>
<organism evidence="18 19">
    <name type="scientific">Candidatus Egerieicola pullicola</name>
    <dbReference type="NCBI Taxonomy" id="2840775"/>
    <lineage>
        <taxon>Bacteria</taxon>
        <taxon>Bacillati</taxon>
        <taxon>Bacillota</taxon>
        <taxon>Clostridia</taxon>
        <taxon>Eubacteriales</taxon>
        <taxon>Oscillospiraceae</taxon>
        <taxon>Oscillospiraceae incertae sedis</taxon>
        <taxon>Candidatus Egerieicola</taxon>
    </lineage>
</organism>
<dbReference type="EMBL" id="DVGY01000058">
    <property type="protein sequence ID" value="HIR40694.1"/>
    <property type="molecule type" value="Genomic_DNA"/>
</dbReference>
<dbReference type="PROSITE" id="PS52004">
    <property type="entry name" value="KS3_2"/>
    <property type="match status" value="1"/>
</dbReference>
<keyword evidence="10 14" id="KW-0012">Acyltransferase</keyword>
<dbReference type="InterPro" id="IPR018201">
    <property type="entry name" value="Ketoacyl_synth_AS"/>
</dbReference>
<evidence type="ECO:0000256" key="14">
    <source>
        <dbReference type="PIRNR" id="PIRNR000447"/>
    </source>
</evidence>
<dbReference type="SMART" id="SM00825">
    <property type="entry name" value="PKS_KS"/>
    <property type="match status" value="1"/>
</dbReference>
<feature type="active site" description="For beta-ketoacyl synthase activity" evidence="15">
    <location>
        <position position="162"/>
    </location>
</feature>
<comment type="similarity">
    <text evidence="2 14 16">Belongs to the thiolase-like superfamily. Beta-ketoacyl-ACP synthases family.</text>
</comment>
<evidence type="ECO:0000256" key="6">
    <source>
        <dbReference type="ARBA" id="ARBA00022679"/>
    </source>
</evidence>
<dbReference type="InterPro" id="IPR016039">
    <property type="entry name" value="Thiolase-like"/>
</dbReference>
<accession>A0A9D1DCT8</accession>
<dbReference type="InterPro" id="IPR014031">
    <property type="entry name" value="Ketoacyl_synth_C"/>
</dbReference>
<gene>
    <name evidence="18" type="primary">fabF</name>
    <name evidence="18" type="ORF">IAB36_02585</name>
</gene>
<keyword evidence="8" id="KW-0443">Lipid metabolism</keyword>
<comment type="pathway">
    <text evidence="1 14">Lipid metabolism; fatty acid biosynthesis.</text>
</comment>
<dbReference type="NCBIfam" id="NF005589">
    <property type="entry name" value="PRK07314.1"/>
    <property type="match status" value="1"/>
</dbReference>
<comment type="function">
    <text evidence="11 14">Involved in the type II fatty acid elongation cycle. Catalyzes the elongation of a wide range of acyl-ACP by the addition of two carbons from malonyl-ACP to an acyl acceptor. Can efficiently catalyze the conversion of palmitoleoyl-ACP (cis-hexadec-9-enoyl-ACP) to cis-vaccenoyl-ACP (cis-octadec-11-enoyl-ACP), an essential step in the thermal regulation of fatty acid composition.</text>
</comment>
<comment type="catalytic activity">
    <reaction evidence="12 14">
        <text>(9Z)-hexadecenoyl-[ACP] + malonyl-[ACP] + H(+) = 3-oxo-(11Z)-octadecenoyl-[ACP] + holo-[ACP] + CO2</text>
        <dbReference type="Rhea" id="RHEA:55040"/>
        <dbReference type="Rhea" id="RHEA-COMP:9623"/>
        <dbReference type="Rhea" id="RHEA-COMP:9685"/>
        <dbReference type="Rhea" id="RHEA-COMP:10800"/>
        <dbReference type="Rhea" id="RHEA-COMP:14074"/>
        <dbReference type="ChEBI" id="CHEBI:15378"/>
        <dbReference type="ChEBI" id="CHEBI:16526"/>
        <dbReference type="ChEBI" id="CHEBI:64479"/>
        <dbReference type="ChEBI" id="CHEBI:78449"/>
        <dbReference type="ChEBI" id="CHEBI:83989"/>
        <dbReference type="ChEBI" id="CHEBI:138538"/>
        <dbReference type="EC" id="2.3.1.179"/>
    </reaction>
</comment>
<dbReference type="InterPro" id="IPR020841">
    <property type="entry name" value="PKS_Beta-ketoAc_synthase_dom"/>
</dbReference>
<dbReference type="InterPro" id="IPR017568">
    <property type="entry name" value="3-oxoacyl-ACP_synth-2"/>
</dbReference>
<dbReference type="PANTHER" id="PTHR11712:SF336">
    <property type="entry name" value="3-OXOACYL-[ACYL-CARRIER-PROTEIN] SYNTHASE, MITOCHONDRIAL"/>
    <property type="match status" value="1"/>
</dbReference>
<evidence type="ECO:0000256" key="3">
    <source>
        <dbReference type="ARBA" id="ARBA00012356"/>
    </source>
</evidence>
<evidence type="ECO:0000256" key="16">
    <source>
        <dbReference type="RuleBase" id="RU003694"/>
    </source>
</evidence>
<dbReference type="Gene3D" id="3.40.47.10">
    <property type="match status" value="1"/>
</dbReference>
<dbReference type="PROSITE" id="PS00606">
    <property type="entry name" value="KS3_1"/>
    <property type="match status" value="1"/>
</dbReference>
<dbReference type="GO" id="GO:0006633">
    <property type="term" value="P:fatty acid biosynthetic process"/>
    <property type="evidence" value="ECO:0007669"/>
    <property type="project" value="UniProtKB-UniRule"/>
</dbReference>
<keyword evidence="6 14" id="KW-0808">Transferase</keyword>
<dbReference type="CDD" id="cd00834">
    <property type="entry name" value="KAS_I_II"/>
    <property type="match status" value="1"/>
</dbReference>
<dbReference type="NCBIfam" id="TIGR03150">
    <property type="entry name" value="fabF"/>
    <property type="match status" value="1"/>
</dbReference>
<dbReference type="SUPFAM" id="SSF53901">
    <property type="entry name" value="Thiolase-like"/>
    <property type="match status" value="2"/>
</dbReference>
<reference evidence="18" key="2">
    <citation type="journal article" date="2021" name="PeerJ">
        <title>Extensive microbial diversity within the chicken gut microbiome revealed by metagenomics and culture.</title>
        <authorList>
            <person name="Gilroy R."/>
            <person name="Ravi A."/>
            <person name="Getino M."/>
            <person name="Pursley I."/>
            <person name="Horton D.L."/>
            <person name="Alikhan N.F."/>
            <person name="Baker D."/>
            <person name="Gharbi K."/>
            <person name="Hall N."/>
            <person name="Watson M."/>
            <person name="Adriaenssens E.M."/>
            <person name="Foster-Nyarko E."/>
            <person name="Jarju S."/>
            <person name="Secka A."/>
            <person name="Antonio M."/>
            <person name="Oren A."/>
            <person name="Chaudhuri R.R."/>
            <person name="La Ragione R."/>
            <person name="Hildebrand F."/>
            <person name="Pallen M.J."/>
        </authorList>
    </citation>
    <scope>NUCLEOTIDE SEQUENCE</scope>
    <source>
        <strain evidence="18">CHK184-25365</strain>
    </source>
</reference>
<evidence type="ECO:0000256" key="15">
    <source>
        <dbReference type="PIRSR" id="PIRSR000447-1"/>
    </source>
</evidence>
<comment type="caution">
    <text evidence="18">The sequence shown here is derived from an EMBL/GenBank/DDBJ whole genome shotgun (WGS) entry which is preliminary data.</text>
</comment>
<reference evidence="18" key="1">
    <citation type="submission" date="2020-10" db="EMBL/GenBank/DDBJ databases">
        <authorList>
            <person name="Gilroy R."/>
        </authorList>
    </citation>
    <scope>NUCLEOTIDE SEQUENCE</scope>
    <source>
        <strain evidence="18">CHK184-25365</strain>
    </source>
</reference>
<evidence type="ECO:0000256" key="9">
    <source>
        <dbReference type="ARBA" id="ARBA00023160"/>
    </source>
</evidence>
<feature type="domain" description="Ketosynthase family 3 (KS3)" evidence="17">
    <location>
        <begin position="1"/>
        <end position="409"/>
    </location>
</feature>
<evidence type="ECO:0000256" key="8">
    <source>
        <dbReference type="ARBA" id="ARBA00023098"/>
    </source>
</evidence>
<dbReference type="GO" id="GO:0005829">
    <property type="term" value="C:cytosol"/>
    <property type="evidence" value="ECO:0007669"/>
    <property type="project" value="TreeGrafter"/>
</dbReference>
<evidence type="ECO:0000256" key="4">
    <source>
        <dbReference type="ARBA" id="ARBA00014657"/>
    </source>
</evidence>
<evidence type="ECO:0000256" key="5">
    <source>
        <dbReference type="ARBA" id="ARBA00022516"/>
    </source>
</evidence>
<sequence length="412" mass="44032">MNRVVITGIGMVSPIGNNKETFWNNVKNGVCGIRPIENIDVSDLPVKVAAQVLDFDPLRCFDKKELRRTDPFTQYAVDAALQAVEDCGTKFEDLDPYRIGVIVGSGIGGFHSTDEEFPKFLAKGPRRVSVFYIPEMIANMAAGTIAIRTGFKGVNYAPVTACATGSHAIGEAFRNIKHGYLDACVAGGSEAAIIRFSIAGFDNMQALTHATDPNRASIPFDAERSGFVMGEGAGIVMLEEMEHAKKRGAHIYAEIVGYGATGDAYHMTSPDPEGEGAAMGMKLAYQEAGITPDQIDYINAHGTSTHLNEKYETIAIKKALGEEAAYKVMVSSTKSLTGHMLGAAGGIEAIICAKALEEGFVPGTTNSSVPDPECDLNNMFDGPVEKDIHYALSNSLGFGGHNATLCLKKYEG</sequence>
<evidence type="ECO:0000259" key="17">
    <source>
        <dbReference type="PROSITE" id="PS52004"/>
    </source>
</evidence>
<dbReference type="GO" id="GO:0004315">
    <property type="term" value="F:3-oxoacyl-[acyl-carrier-protein] synthase activity"/>
    <property type="evidence" value="ECO:0007669"/>
    <property type="project" value="UniProtKB-UniRule"/>
</dbReference>
<evidence type="ECO:0000256" key="12">
    <source>
        <dbReference type="ARBA" id="ARBA00047318"/>
    </source>
</evidence>
<dbReference type="AlphaFoldDB" id="A0A9D1DCT8"/>
<comment type="catalytic activity">
    <reaction evidence="13 14">
        <text>a fatty acyl-[ACP] + malonyl-[ACP] + H(+) = a 3-oxoacyl-[ACP] + holo-[ACP] + CO2</text>
        <dbReference type="Rhea" id="RHEA:22836"/>
        <dbReference type="Rhea" id="RHEA-COMP:9623"/>
        <dbReference type="Rhea" id="RHEA-COMP:9685"/>
        <dbReference type="Rhea" id="RHEA-COMP:9916"/>
        <dbReference type="Rhea" id="RHEA-COMP:14125"/>
        <dbReference type="ChEBI" id="CHEBI:15378"/>
        <dbReference type="ChEBI" id="CHEBI:16526"/>
        <dbReference type="ChEBI" id="CHEBI:64479"/>
        <dbReference type="ChEBI" id="CHEBI:78449"/>
        <dbReference type="ChEBI" id="CHEBI:78776"/>
        <dbReference type="ChEBI" id="CHEBI:138651"/>
    </reaction>
</comment>
<dbReference type="PANTHER" id="PTHR11712">
    <property type="entry name" value="POLYKETIDE SYNTHASE-RELATED"/>
    <property type="match status" value="1"/>
</dbReference>
<evidence type="ECO:0000313" key="19">
    <source>
        <dbReference type="Proteomes" id="UP000886749"/>
    </source>
</evidence>
<dbReference type="Proteomes" id="UP000886749">
    <property type="component" value="Unassembled WGS sequence"/>
</dbReference>
<proteinExistence type="inferred from homology"/>
<protein>
    <recommendedName>
        <fullName evidence="4 14">3-oxoacyl-[acyl-carrier-protein] synthase 2</fullName>
        <ecNumber evidence="3 14">2.3.1.179</ecNumber>
    </recommendedName>
</protein>
<name>A0A9D1DCT8_9FIRM</name>
<dbReference type="Pfam" id="PF00109">
    <property type="entry name" value="ketoacyl-synt"/>
    <property type="match status" value="1"/>
</dbReference>
<evidence type="ECO:0000256" key="10">
    <source>
        <dbReference type="ARBA" id="ARBA00023315"/>
    </source>
</evidence>
<evidence type="ECO:0000256" key="11">
    <source>
        <dbReference type="ARBA" id="ARBA00024006"/>
    </source>
</evidence>
<dbReference type="Pfam" id="PF02801">
    <property type="entry name" value="Ketoacyl-synt_C"/>
    <property type="match status" value="1"/>
</dbReference>
<dbReference type="PIRSF" id="PIRSF000447">
    <property type="entry name" value="KAS_II"/>
    <property type="match status" value="1"/>
</dbReference>
<keyword evidence="7" id="KW-0276">Fatty acid metabolism</keyword>
<dbReference type="EC" id="2.3.1.179" evidence="3 14"/>